<dbReference type="InterPro" id="IPR017853">
    <property type="entry name" value="GH"/>
</dbReference>
<dbReference type="GO" id="GO:0006032">
    <property type="term" value="P:chitin catabolic process"/>
    <property type="evidence" value="ECO:0007669"/>
    <property type="project" value="TreeGrafter"/>
</dbReference>
<dbReference type="SUPFAM" id="SSF51445">
    <property type="entry name" value="(Trans)glycosidases"/>
    <property type="match status" value="2"/>
</dbReference>
<dbReference type="InterPro" id="IPR050314">
    <property type="entry name" value="Glycosyl_Hydrlase_18"/>
</dbReference>
<dbReference type="SMART" id="SM00636">
    <property type="entry name" value="Glyco_18"/>
    <property type="match status" value="2"/>
</dbReference>
<dbReference type="OrthoDB" id="73875at2759"/>
<dbReference type="Pfam" id="PF00704">
    <property type="entry name" value="Glyco_hydro_18"/>
    <property type="match status" value="2"/>
</dbReference>
<proteinExistence type="predicted"/>
<keyword evidence="1" id="KW-0732">Signal</keyword>
<gene>
    <name evidence="3" type="ORF">THRCLA_08874</name>
</gene>
<evidence type="ECO:0000313" key="3">
    <source>
        <dbReference type="EMBL" id="OQR91785.1"/>
    </source>
</evidence>
<dbReference type="STRING" id="74557.A0A1V9Z1A5"/>
<keyword evidence="4" id="KW-1185">Reference proteome</keyword>
<dbReference type="AlphaFoldDB" id="A0A1V9Z1A5"/>
<feature type="chain" id="PRO_5013297553" evidence="1">
    <location>
        <begin position="25"/>
        <end position="683"/>
    </location>
</feature>
<dbReference type="Proteomes" id="UP000243217">
    <property type="component" value="Unassembled WGS sequence"/>
</dbReference>
<feature type="signal peptide" evidence="1">
    <location>
        <begin position="1"/>
        <end position="24"/>
    </location>
</feature>
<evidence type="ECO:0000313" key="4">
    <source>
        <dbReference type="Proteomes" id="UP000243217"/>
    </source>
</evidence>
<comment type="caution">
    <text evidence="3">The sequence shown here is derived from an EMBL/GenBank/DDBJ whole genome shotgun (WGS) entry which is preliminary data.</text>
</comment>
<accession>A0A1V9Z1A5</accession>
<dbReference type="PROSITE" id="PS51910">
    <property type="entry name" value="GH18_2"/>
    <property type="match status" value="2"/>
</dbReference>
<evidence type="ECO:0000259" key="2">
    <source>
        <dbReference type="PROSITE" id="PS51910"/>
    </source>
</evidence>
<dbReference type="GO" id="GO:0005576">
    <property type="term" value="C:extracellular region"/>
    <property type="evidence" value="ECO:0007669"/>
    <property type="project" value="TreeGrafter"/>
</dbReference>
<name>A0A1V9Z1A5_9STRA</name>
<feature type="domain" description="GH18" evidence="2">
    <location>
        <begin position="375"/>
        <end position="670"/>
    </location>
</feature>
<feature type="domain" description="GH18" evidence="2">
    <location>
        <begin position="27"/>
        <end position="323"/>
    </location>
</feature>
<reference evidence="3 4" key="1">
    <citation type="journal article" date="2014" name="Genome Biol. Evol.">
        <title>The secreted proteins of Achlya hypogyna and Thraustotheca clavata identify the ancestral oomycete secretome and reveal gene acquisitions by horizontal gene transfer.</title>
        <authorList>
            <person name="Misner I."/>
            <person name="Blouin N."/>
            <person name="Leonard G."/>
            <person name="Richards T.A."/>
            <person name="Lane C.E."/>
        </authorList>
    </citation>
    <scope>NUCLEOTIDE SEQUENCE [LARGE SCALE GENOMIC DNA]</scope>
    <source>
        <strain evidence="3 4">ATCC 34112</strain>
    </source>
</reference>
<organism evidence="3 4">
    <name type="scientific">Thraustotheca clavata</name>
    <dbReference type="NCBI Taxonomy" id="74557"/>
    <lineage>
        <taxon>Eukaryota</taxon>
        <taxon>Sar</taxon>
        <taxon>Stramenopiles</taxon>
        <taxon>Oomycota</taxon>
        <taxon>Saprolegniomycetes</taxon>
        <taxon>Saprolegniales</taxon>
        <taxon>Achlyaceae</taxon>
        <taxon>Thraustotheca</taxon>
    </lineage>
</organism>
<evidence type="ECO:0000256" key="1">
    <source>
        <dbReference type="SAM" id="SignalP"/>
    </source>
</evidence>
<dbReference type="EMBL" id="JNBS01002388">
    <property type="protein sequence ID" value="OQR91785.1"/>
    <property type="molecule type" value="Genomic_DNA"/>
</dbReference>
<dbReference type="InterPro" id="IPR001223">
    <property type="entry name" value="Glyco_hydro18_cat"/>
</dbReference>
<dbReference type="InterPro" id="IPR011583">
    <property type="entry name" value="Chitinase_II/V-like_cat"/>
</dbReference>
<sequence>MHSSLFRFIAAAIALIAIATPVACNNDVIGVYYPNYSGVDIGNLHFQPSNHVFYAFALPNTDGSLPAPSGLTEFAQVVNNGGAKPILSIGGGDHSTNFPALAASPSARDTFTQAVKNLVDQNNLAGVDIDWEFPDTADDFNNYRLLAQQLRSALGSSKIISAAVPGWLSRASMKPIVNESLDFVNLMIYDNVYNNDGRPNAALMGDSSSVQAVVANWLDEGIPSNKLVVGVPFYGYQGMAAKTYKEIVPLQDGSSGWSYSFNDASFTPQLTNVNEKITYDNPKSIAAKAKYAACMNLRGVFAWEITQDNGDLVAAMSGDYPSGSGDSSDCLQSAINSSSEAFCFYPTNMHSFLQRLIAVAVALAAITSPIAANNDVIGVYYPNYAGADISNVHFQPSNHVFYAFAFPNTDGSLPAPSGLSHFSQVVRAKGAKPILSIGGGSHSANFPALAASASSRNTFVNAVKNLVNQNNLAGVDIDWEFPDSSTDFSNYRVLAQQLRNALGSKIISAAVPGWLSRTSMKPIISESLDFVNLMIYDNVYNNDGRPNAALKGDTASVQAVVSNWLSAGIPANKLVVGVPFYGYQGMTAKTYKEIIPLTQSSSGWTYSFNTASFTPQLVKGGEKITYDNPKSITAKAKYAACMNLRGVFAWEVTQDNGDLLKAMSGVYPSGNGDSNTCLQKATA</sequence>
<dbReference type="GO" id="GO:0005975">
    <property type="term" value="P:carbohydrate metabolic process"/>
    <property type="evidence" value="ECO:0007669"/>
    <property type="project" value="InterPro"/>
</dbReference>
<protein>
    <submittedName>
        <fullName evidence="3">Chitinase 3-like</fullName>
    </submittedName>
</protein>
<dbReference type="GO" id="GO:0004568">
    <property type="term" value="F:chitinase activity"/>
    <property type="evidence" value="ECO:0007669"/>
    <property type="project" value="TreeGrafter"/>
</dbReference>
<dbReference type="GO" id="GO:0008061">
    <property type="term" value="F:chitin binding"/>
    <property type="evidence" value="ECO:0007669"/>
    <property type="project" value="InterPro"/>
</dbReference>
<dbReference type="PANTHER" id="PTHR11177:SF317">
    <property type="entry name" value="CHITINASE 12-RELATED"/>
    <property type="match status" value="1"/>
</dbReference>
<dbReference type="Gene3D" id="3.20.20.80">
    <property type="entry name" value="Glycosidases"/>
    <property type="match status" value="4"/>
</dbReference>
<dbReference type="PANTHER" id="PTHR11177">
    <property type="entry name" value="CHITINASE"/>
    <property type="match status" value="1"/>
</dbReference>